<evidence type="ECO:0000313" key="2">
    <source>
        <dbReference type="Proteomes" id="UP000006038"/>
    </source>
</evidence>
<sequence length="53" mass="6313">MFGDMSRSHLISWPRFRVSKGQLIFMVEWMGDSMNPNDEAVKEMHLVFNEHIM</sequence>
<dbReference type="Proteomes" id="UP000006038">
    <property type="component" value="Unassembled WGS sequence"/>
</dbReference>
<reference evidence="1" key="1">
    <citation type="submission" date="2015-06" db="UniProtKB">
        <authorList>
            <consortium name="EnsemblPlants"/>
        </authorList>
    </citation>
    <scope>IDENTIFICATION</scope>
</reference>
<organism evidence="1">
    <name type="scientific">Oryza brachyantha</name>
    <name type="common">malo sina</name>
    <dbReference type="NCBI Taxonomy" id="4533"/>
    <lineage>
        <taxon>Eukaryota</taxon>
        <taxon>Viridiplantae</taxon>
        <taxon>Streptophyta</taxon>
        <taxon>Embryophyta</taxon>
        <taxon>Tracheophyta</taxon>
        <taxon>Spermatophyta</taxon>
        <taxon>Magnoliopsida</taxon>
        <taxon>Liliopsida</taxon>
        <taxon>Poales</taxon>
        <taxon>Poaceae</taxon>
        <taxon>BOP clade</taxon>
        <taxon>Oryzoideae</taxon>
        <taxon>Oryzeae</taxon>
        <taxon>Oryzinae</taxon>
        <taxon>Oryza</taxon>
    </lineage>
</organism>
<keyword evidence="2" id="KW-1185">Reference proteome</keyword>
<accession>J3L8K8</accession>
<dbReference type="EnsemblPlants" id="OB0255G10030.1">
    <property type="protein sequence ID" value="OB0255G10030.1"/>
    <property type="gene ID" value="OB0255G10030"/>
</dbReference>
<protein>
    <submittedName>
        <fullName evidence="1">Uncharacterized protein</fullName>
    </submittedName>
</protein>
<dbReference type="Gramene" id="OB0255G10030.1">
    <property type="protein sequence ID" value="OB0255G10030.1"/>
    <property type="gene ID" value="OB0255G10030"/>
</dbReference>
<dbReference type="AlphaFoldDB" id="J3L8K8"/>
<proteinExistence type="predicted"/>
<name>J3L8K8_ORYBR</name>
<evidence type="ECO:0000313" key="1">
    <source>
        <dbReference type="EnsemblPlants" id="OB0255G10030.1"/>
    </source>
</evidence>
<dbReference type="HOGENOM" id="CLU_3074897_0_0_1"/>